<reference evidence="8 9" key="1">
    <citation type="submission" date="2019-06" db="EMBL/GenBank/DDBJ databases">
        <title>Sequencing the genomes of 1000 actinobacteria strains.</title>
        <authorList>
            <person name="Klenk H.-P."/>
        </authorList>
    </citation>
    <scope>NUCLEOTIDE SEQUENCE [LARGE SCALE GENOMIC DNA]</scope>
    <source>
        <strain evidence="8 9">DSM 10596</strain>
    </source>
</reference>
<dbReference type="SMART" id="SM01005">
    <property type="entry name" value="Ala_racemase_C"/>
    <property type="match status" value="1"/>
</dbReference>
<dbReference type="HAMAP" id="MF_01201">
    <property type="entry name" value="Ala_racemase"/>
    <property type="match status" value="1"/>
</dbReference>
<evidence type="ECO:0000313" key="8">
    <source>
        <dbReference type="EMBL" id="TQK77096.1"/>
    </source>
</evidence>
<dbReference type="GO" id="GO:0005829">
    <property type="term" value="C:cytosol"/>
    <property type="evidence" value="ECO:0007669"/>
    <property type="project" value="TreeGrafter"/>
</dbReference>
<dbReference type="Gene3D" id="3.20.20.10">
    <property type="entry name" value="Alanine racemase"/>
    <property type="match status" value="1"/>
</dbReference>
<proteinExistence type="inferred from homology"/>
<comment type="catalytic activity">
    <reaction evidence="4">
        <text>L-alanine = D-alanine</text>
        <dbReference type="Rhea" id="RHEA:20249"/>
        <dbReference type="ChEBI" id="CHEBI:57416"/>
        <dbReference type="ChEBI" id="CHEBI:57972"/>
        <dbReference type="EC" id="5.1.1.1"/>
    </reaction>
</comment>
<feature type="domain" description="Alanine racemase C-terminal" evidence="7">
    <location>
        <begin position="249"/>
        <end position="385"/>
    </location>
</feature>
<comment type="similarity">
    <text evidence="4">Belongs to the alanine racemase family.</text>
</comment>
<dbReference type="EC" id="5.1.1.1" evidence="4"/>
<dbReference type="InterPro" id="IPR009006">
    <property type="entry name" value="Ala_racemase/Decarboxylase_C"/>
</dbReference>
<dbReference type="EMBL" id="VFNV01000001">
    <property type="protein sequence ID" value="TQK77096.1"/>
    <property type="molecule type" value="Genomic_DNA"/>
</dbReference>
<feature type="active site" description="Proton acceptor; specific for L-alanine" evidence="4">
    <location>
        <position position="270"/>
    </location>
</feature>
<evidence type="ECO:0000256" key="2">
    <source>
        <dbReference type="ARBA" id="ARBA00022898"/>
    </source>
</evidence>
<feature type="active site" description="Proton acceptor; specific for D-alanine" evidence="4">
    <location>
        <position position="38"/>
    </location>
</feature>
<dbReference type="CDD" id="cd00430">
    <property type="entry name" value="PLPDE_III_AR"/>
    <property type="match status" value="1"/>
</dbReference>
<dbReference type="PANTHER" id="PTHR30511:SF0">
    <property type="entry name" value="ALANINE RACEMASE, CATABOLIC-RELATED"/>
    <property type="match status" value="1"/>
</dbReference>
<dbReference type="OrthoDB" id="9813814at2"/>
<dbReference type="GO" id="GO:0008784">
    <property type="term" value="F:alanine racemase activity"/>
    <property type="evidence" value="ECO:0007669"/>
    <property type="project" value="UniProtKB-UniRule"/>
</dbReference>
<evidence type="ECO:0000259" key="7">
    <source>
        <dbReference type="SMART" id="SM01005"/>
    </source>
</evidence>
<dbReference type="PROSITE" id="PS00395">
    <property type="entry name" value="ALANINE_RACEMASE"/>
    <property type="match status" value="1"/>
</dbReference>
<gene>
    <name evidence="8" type="ORF">FB389_1811</name>
</gene>
<dbReference type="NCBIfam" id="TIGR00492">
    <property type="entry name" value="alr"/>
    <property type="match status" value="1"/>
</dbReference>
<dbReference type="InterPro" id="IPR001608">
    <property type="entry name" value="Ala_racemase_N"/>
</dbReference>
<dbReference type="Pfam" id="PF00842">
    <property type="entry name" value="Ala_racemase_C"/>
    <property type="match status" value="1"/>
</dbReference>
<dbReference type="SUPFAM" id="SSF51419">
    <property type="entry name" value="PLP-binding barrel"/>
    <property type="match status" value="1"/>
</dbReference>
<evidence type="ECO:0000256" key="1">
    <source>
        <dbReference type="ARBA" id="ARBA00001933"/>
    </source>
</evidence>
<dbReference type="GO" id="GO:0030632">
    <property type="term" value="P:D-alanine biosynthetic process"/>
    <property type="evidence" value="ECO:0007669"/>
    <property type="project" value="UniProtKB-UniRule"/>
</dbReference>
<keyword evidence="2 4" id="KW-0663">Pyridoxal phosphate</keyword>
<dbReference type="InterPro" id="IPR000821">
    <property type="entry name" value="Ala_racemase"/>
</dbReference>
<feature type="binding site" evidence="4 6">
    <location>
        <position position="136"/>
    </location>
    <ligand>
        <name>substrate</name>
    </ligand>
</feature>
<accession>A0A542SR48</accession>
<comment type="caution">
    <text evidence="8">The sequence shown here is derived from an EMBL/GenBank/DDBJ whole genome shotgun (WGS) entry which is preliminary data.</text>
</comment>
<feature type="modified residue" description="N6-(pyridoxal phosphate)lysine" evidence="4 5">
    <location>
        <position position="38"/>
    </location>
</feature>
<dbReference type="FunFam" id="3.20.20.10:FF:000002">
    <property type="entry name" value="Alanine racemase"/>
    <property type="match status" value="1"/>
</dbReference>
<dbReference type="UniPathway" id="UPA00042">
    <property type="reaction ID" value="UER00497"/>
</dbReference>
<protein>
    <recommendedName>
        <fullName evidence="4">Alanine racemase</fullName>
        <ecNumber evidence="4">5.1.1.1</ecNumber>
    </recommendedName>
</protein>
<dbReference type="GO" id="GO:0009252">
    <property type="term" value="P:peptidoglycan biosynthetic process"/>
    <property type="evidence" value="ECO:0007669"/>
    <property type="project" value="TreeGrafter"/>
</dbReference>
<name>A0A542SR48_9MICO</name>
<dbReference type="InterPro" id="IPR020622">
    <property type="entry name" value="Ala_racemase_pyridoxalP-BS"/>
</dbReference>
<evidence type="ECO:0000313" key="9">
    <source>
        <dbReference type="Proteomes" id="UP000316181"/>
    </source>
</evidence>
<dbReference type="RefSeq" id="WP_142112832.1">
    <property type="nucleotide sequence ID" value="NZ_BAAATB010000006.1"/>
</dbReference>
<comment type="function">
    <text evidence="4">Catalyzes the interconversion of L-alanine and D-alanine. May also act on other amino acids.</text>
</comment>
<dbReference type="AlphaFoldDB" id="A0A542SR48"/>
<dbReference type="PANTHER" id="PTHR30511">
    <property type="entry name" value="ALANINE RACEMASE"/>
    <property type="match status" value="1"/>
</dbReference>
<dbReference type="InterPro" id="IPR011079">
    <property type="entry name" value="Ala_racemase_C"/>
</dbReference>
<dbReference type="Pfam" id="PF01168">
    <property type="entry name" value="Ala_racemase_N"/>
    <property type="match status" value="1"/>
</dbReference>
<comment type="cofactor">
    <cofactor evidence="1 4 5">
        <name>pyridoxal 5'-phosphate</name>
        <dbReference type="ChEBI" id="CHEBI:597326"/>
    </cofactor>
</comment>
<feature type="binding site" evidence="4 6">
    <location>
        <position position="326"/>
    </location>
    <ligand>
        <name>substrate</name>
    </ligand>
</feature>
<dbReference type="Gene3D" id="2.40.37.10">
    <property type="entry name" value="Lyase, Ornithine Decarboxylase, Chain A, domain 1"/>
    <property type="match status" value="1"/>
</dbReference>
<keyword evidence="9" id="KW-1185">Reference proteome</keyword>
<evidence type="ECO:0000256" key="5">
    <source>
        <dbReference type="PIRSR" id="PIRSR600821-50"/>
    </source>
</evidence>
<dbReference type="GO" id="GO:0030170">
    <property type="term" value="F:pyridoxal phosphate binding"/>
    <property type="evidence" value="ECO:0007669"/>
    <property type="project" value="UniProtKB-UniRule"/>
</dbReference>
<dbReference type="SUPFAM" id="SSF50621">
    <property type="entry name" value="Alanine racemase C-terminal domain-like"/>
    <property type="match status" value="1"/>
</dbReference>
<dbReference type="Proteomes" id="UP000316181">
    <property type="component" value="Unassembled WGS sequence"/>
</dbReference>
<keyword evidence="3 4" id="KW-0413">Isomerase</keyword>
<evidence type="ECO:0000256" key="3">
    <source>
        <dbReference type="ARBA" id="ARBA00023235"/>
    </source>
</evidence>
<evidence type="ECO:0000256" key="6">
    <source>
        <dbReference type="PIRSR" id="PIRSR600821-52"/>
    </source>
</evidence>
<organism evidence="8 9">
    <name type="scientific">Rarobacter incanus</name>
    <dbReference type="NCBI Taxonomy" id="153494"/>
    <lineage>
        <taxon>Bacteria</taxon>
        <taxon>Bacillati</taxon>
        <taxon>Actinomycetota</taxon>
        <taxon>Actinomycetes</taxon>
        <taxon>Micrococcales</taxon>
        <taxon>Rarobacteraceae</taxon>
        <taxon>Rarobacter</taxon>
    </lineage>
</organism>
<evidence type="ECO:0000256" key="4">
    <source>
        <dbReference type="HAMAP-Rule" id="MF_01201"/>
    </source>
</evidence>
<comment type="pathway">
    <text evidence="4">Amino-acid biosynthesis; D-alanine biosynthesis; D-alanine from L-alanine: step 1/1.</text>
</comment>
<dbReference type="InterPro" id="IPR029066">
    <property type="entry name" value="PLP-binding_barrel"/>
</dbReference>
<dbReference type="PRINTS" id="PR00992">
    <property type="entry name" value="ALARACEMASE"/>
</dbReference>
<sequence length="402" mass="41864">MTDHYYPARAVVDLGAIRHNTELLARTAAGSAVMSVVKADAYGHGLVPVARAALSGGATWLGVAQSSEALALRAAGIGAPVLTWLYGPDAPFEELIASNIDVSVASLDALARVQRAALGLGLTARIHVKVDTGLGRNGVTAGQWEDFAESLQYALTVGSIEVVGIWSHLAFGDEPGNPFTQVQIAALNRASSDLEGRGTGPLLRHIAASGATLLEPAARLDLVRPGIATYGLTPFPQVADSEKLGLRPAMRVVAELATVKPVDAGQGVSYGHHYVTQAPTVLGVVPLGYADGVPRHVSGNPDHPGAPVRILGAAARPGRIAGRVCMDQVVVDLGPDASERAGDKVVLFGDPAMGEPTAQHWADCAGTINYEITTRLGPRVPRQYVDSARADGDVDLTQTDWS</sequence>